<sequence length="203" mass="23116">MVRVLQASLGAGRHLAKGTYGEHWDTELSLELLELPYLQWMASKVLNMISKEVLATLTSPCTNQSSDCGQHRSTRIRSLTRKGGCLLTAETVIEKPLVWRSMASWNMGFVVELCVVVVRLDFARDHHHCVLHHPLYSSFTTSGKRGGTTLNSTRIVQLRWYRAMSVSLMDLVKVLRMLRVHMSTSWVEMGRSKRYQRLHPPAP</sequence>
<gene>
    <name evidence="1" type="ORF">B296_00027267</name>
</gene>
<protein>
    <submittedName>
        <fullName evidence="1">Uncharacterized protein</fullName>
    </submittedName>
</protein>
<reference evidence="1 2" key="1">
    <citation type="journal article" date="2014" name="Agronomy (Basel)">
        <title>A Draft Genome Sequence for Ensete ventricosum, the Drought-Tolerant Tree Against Hunger.</title>
        <authorList>
            <person name="Harrison J."/>
            <person name="Moore K.A."/>
            <person name="Paszkiewicz K."/>
            <person name="Jones T."/>
            <person name="Grant M."/>
            <person name="Ambacheew D."/>
            <person name="Muzemil S."/>
            <person name="Studholme D.J."/>
        </authorList>
    </citation>
    <scope>NUCLEOTIDE SEQUENCE [LARGE SCALE GENOMIC DNA]</scope>
</reference>
<accession>A0A427AM11</accession>
<dbReference type="EMBL" id="AMZH03001986">
    <property type="protein sequence ID" value="RRT77206.1"/>
    <property type="molecule type" value="Genomic_DNA"/>
</dbReference>
<dbReference type="Proteomes" id="UP000287651">
    <property type="component" value="Unassembled WGS sequence"/>
</dbReference>
<evidence type="ECO:0000313" key="1">
    <source>
        <dbReference type="EMBL" id="RRT77206.1"/>
    </source>
</evidence>
<name>A0A427AM11_ENSVE</name>
<organism evidence="1 2">
    <name type="scientific">Ensete ventricosum</name>
    <name type="common">Abyssinian banana</name>
    <name type="synonym">Musa ensete</name>
    <dbReference type="NCBI Taxonomy" id="4639"/>
    <lineage>
        <taxon>Eukaryota</taxon>
        <taxon>Viridiplantae</taxon>
        <taxon>Streptophyta</taxon>
        <taxon>Embryophyta</taxon>
        <taxon>Tracheophyta</taxon>
        <taxon>Spermatophyta</taxon>
        <taxon>Magnoliopsida</taxon>
        <taxon>Liliopsida</taxon>
        <taxon>Zingiberales</taxon>
        <taxon>Musaceae</taxon>
        <taxon>Ensete</taxon>
    </lineage>
</organism>
<proteinExistence type="predicted"/>
<dbReference type="AlphaFoldDB" id="A0A427AM11"/>
<comment type="caution">
    <text evidence="1">The sequence shown here is derived from an EMBL/GenBank/DDBJ whole genome shotgun (WGS) entry which is preliminary data.</text>
</comment>
<evidence type="ECO:0000313" key="2">
    <source>
        <dbReference type="Proteomes" id="UP000287651"/>
    </source>
</evidence>